<reference evidence="4" key="2">
    <citation type="submission" date="2021-04" db="EMBL/GenBank/DDBJ databases">
        <authorList>
            <person name="Gilroy R."/>
        </authorList>
    </citation>
    <scope>NUCLEOTIDE SEQUENCE</scope>
    <source>
        <strain evidence="4">CHK180-15479</strain>
    </source>
</reference>
<dbReference type="SUPFAM" id="SSF52540">
    <property type="entry name" value="P-loop containing nucleoside triphosphate hydrolases"/>
    <property type="match status" value="1"/>
</dbReference>
<gene>
    <name evidence="4" type="ORF">H9704_13065</name>
</gene>
<evidence type="ECO:0000313" key="5">
    <source>
        <dbReference type="Proteomes" id="UP000823910"/>
    </source>
</evidence>
<dbReference type="PANTHER" id="PTHR43514">
    <property type="entry name" value="ABC TRANSPORTER I FAMILY MEMBER 10"/>
    <property type="match status" value="1"/>
</dbReference>
<keyword evidence="1" id="KW-0547">Nucleotide-binding</keyword>
<comment type="caution">
    <text evidence="4">The sequence shown here is derived from an EMBL/GenBank/DDBJ whole genome shotgun (WGS) entry which is preliminary data.</text>
</comment>
<keyword evidence="2 4" id="KW-0067">ATP-binding</keyword>
<accession>A0A9D2N338</accession>
<name>A0A9D2N338_9FIRM</name>
<evidence type="ECO:0000256" key="2">
    <source>
        <dbReference type="ARBA" id="ARBA00022840"/>
    </source>
</evidence>
<organism evidence="4 5">
    <name type="scientific">Candidatus Enterocloster excrementipullorum</name>
    <dbReference type="NCBI Taxonomy" id="2838559"/>
    <lineage>
        <taxon>Bacteria</taxon>
        <taxon>Bacillati</taxon>
        <taxon>Bacillota</taxon>
        <taxon>Clostridia</taxon>
        <taxon>Lachnospirales</taxon>
        <taxon>Lachnospiraceae</taxon>
        <taxon>Enterocloster</taxon>
    </lineage>
</organism>
<dbReference type="GO" id="GO:0005524">
    <property type="term" value="F:ATP binding"/>
    <property type="evidence" value="ECO:0007669"/>
    <property type="project" value="UniProtKB-KW"/>
</dbReference>
<dbReference type="AlphaFoldDB" id="A0A9D2N338"/>
<dbReference type="SMART" id="SM00382">
    <property type="entry name" value="AAA"/>
    <property type="match status" value="1"/>
</dbReference>
<reference evidence="4" key="1">
    <citation type="journal article" date="2021" name="PeerJ">
        <title>Extensive microbial diversity within the chicken gut microbiome revealed by metagenomics and culture.</title>
        <authorList>
            <person name="Gilroy R."/>
            <person name="Ravi A."/>
            <person name="Getino M."/>
            <person name="Pursley I."/>
            <person name="Horton D.L."/>
            <person name="Alikhan N.F."/>
            <person name="Baker D."/>
            <person name="Gharbi K."/>
            <person name="Hall N."/>
            <person name="Watson M."/>
            <person name="Adriaenssens E.M."/>
            <person name="Foster-Nyarko E."/>
            <person name="Jarju S."/>
            <person name="Secka A."/>
            <person name="Antonio M."/>
            <person name="Oren A."/>
            <person name="Chaudhuri R.R."/>
            <person name="La Ragione R."/>
            <person name="Hildebrand F."/>
            <person name="Pallen M.J."/>
        </authorList>
    </citation>
    <scope>NUCLEOTIDE SEQUENCE</scope>
    <source>
        <strain evidence="4">CHK180-15479</strain>
    </source>
</reference>
<dbReference type="EMBL" id="DWWT01000070">
    <property type="protein sequence ID" value="HJC07052.1"/>
    <property type="molecule type" value="Genomic_DNA"/>
</dbReference>
<dbReference type="PROSITE" id="PS50893">
    <property type="entry name" value="ABC_TRANSPORTER_2"/>
    <property type="match status" value="1"/>
</dbReference>
<sequence>MEIIIRDLSKSYGGRPVLSGLNMTFTSQSPCCLMSPSGSGKTTLFRILMGLETADSGSIHFTDDTGRTLPGRPGFSVVFQEDRLCEAFTPLENVRMTAGRSLPPEQIRKEMALLLPEESLDRPVSTLSGGMKRRTALCRAILTPSSVLLMDEPFTGLDDAMRRQAIRYLLDRLAGRLLLLSTHSQEDVSLLGGKCFRLSHG</sequence>
<dbReference type="InterPro" id="IPR003439">
    <property type="entry name" value="ABC_transporter-like_ATP-bd"/>
</dbReference>
<protein>
    <submittedName>
        <fullName evidence="4">ATP-binding cassette domain-containing protein</fullName>
    </submittedName>
</protein>
<dbReference type="Proteomes" id="UP000823910">
    <property type="component" value="Unassembled WGS sequence"/>
</dbReference>
<dbReference type="InterPro" id="IPR050334">
    <property type="entry name" value="Molybdenum_import_ModC"/>
</dbReference>
<dbReference type="InterPro" id="IPR003593">
    <property type="entry name" value="AAA+_ATPase"/>
</dbReference>
<dbReference type="GO" id="GO:0016887">
    <property type="term" value="F:ATP hydrolysis activity"/>
    <property type="evidence" value="ECO:0007669"/>
    <property type="project" value="InterPro"/>
</dbReference>
<dbReference type="InterPro" id="IPR027417">
    <property type="entry name" value="P-loop_NTPase"/>
</dbReference>
<evidence type="ECO:0000313" key="4">
    <source>
        <dbReference type="EMBL" id="HJC07052.1"/>
    </source>
</evidence>
<evidence type="ECO:0000259" key="3">
    <source>
        <dbReference type="PROSITE" id="PS50893"/>
    </source>
</evidence>
<proteinExistence type="predicted"/>
<evidence type="ECO:0000256" key="1">
    <source>
        <dbReference type="ARBA" id="ARBA00022741"/>
    </source>
</evidence>
<dbReference type="Gene3D" id="3.40.50.300">
    <property type="entry name" value="P-loop containing nucleotide triphosphate hydrolases"/>
    <property type="match status" value="1"/>
</dbReference>
<dbReference type="PANTHER" id="PTHR43514:SF4">
    <property type="entry name" value="ABC TRANSPORTER I FAMILY MEMBER 10"/>
    <property type="match status" value="1"/>
</dbReference>
<dbReference type="Pfam" id="PF00005">
    <property type="entry name" value="ABC_tran"/>
    <property type="match status" value="1"/>
</dbReference>
<feature type="domain" description="ABC transporter" evidence="3">
    <location>
        <begin position="3"/>
        <end position="201"/>
    </location>
</feature>